<gene>
    <name evidence="1" type="ORF">Syun_025632</name>
</gene>
<comment type="caution">
    <text evidence="1">The sequence shown here is derived from an EMBL/GenBank/DDBJ whole genome shotgun (WGS) entry which is preliminary data.</text>
</comment>
<protein>
    <submittedName>
        <fullName evidence="1">Uncharacterized protein</fullName>
    </submittedName>
</protein>
<accession>A0AAP0EUY7</accession>
<evidence type="ECO:0000313" key="2">
    <source>
        <dbReference type="Proteomes" id="UP001420932"/>
    </source>
</evidence>
<sequence length="134" mass="15589">MMVNQMDIQHGMKCEDINSMNNQVYGNILRLGGVAPQCFYQEYNNNNPEFSYGNPDNALKLPQGFEHQVQQGKLGQSKEMASLKSIKKYVQAIDMSNREQHVKHEKQIERIKQAMKWIDNEQSQSIKNLKRQIC</sequence>
<name>A0AAP0EUY7_9MAGN</name>
<dbReference type="AlphaFoldDB" id="A0AAP0EUY7"/>
<reference evidence="1 2" key="1">
    <citation type="submission" date="2024-01" db="EMBL/GenBank/DDBJ databases">
        <title>Genome assemblies of Stephania.</title>
        <authorList>
            <person name="Yang L."/>
        </authorList>
    </citation>
    <scope>NUCLEOTIDE SEQUENCE [LARGE SCALE GENOMIC DNA]</scope>
    <source>
        <strain evidence="1">YNDBR</strain>
        <tissue evidence="1">Leaf</tissue>
    </source>
</reference>
<evidence type="ECO:0000313" key="1">
    <source>
        <dbReference type="EMBL" id="KAK9098587.1"/>
    </source>
</evidence>
<keyword evidence="2" id="KW-1185">Reference proteome</keyword>
<organism evidence="1 2">
    <name type="scientific">Stephania yunnanensis</name>
    <dbReference type="NCBI Taxonomy" id="152371"/>
    <lineage>
        <taxon>Eukaryota</taxon>
        <taxon>Viridiplantae</taxon>
        <taxon>Streptophyta</taxon>
        <taxon>Embryophyta</taxon>
        <taxon>Tracheophyta</taxon>
        <taxon>Spermatophyta</taxon>
        <taxon>Magnoliopsida</taxon>
        <taxon>Ranunculales</taxon>
        <taxon>Menispermaceae</taxon>
        <taxon>Menispermoideae</taxon>
        <taxon>Cissampelideae</taxon>
        <taxon>Stephania</taxon>
    </lineage>
</organism>
<dbReference type="Proteomes" id="UP001420932">
    <property type="component" value="Unassembled WGS sequence"/>
</dbReference>
<proteinExistence type="predicted"/>
<dbReference type="EMBL" id="JBBNAF010000011">
    <property type="protein sequence ID" value="KAK9098587.1"/>
    <property type="molecule type" value="Genomic_DNA"/>
</dbReference>